<dbReference type="InterPro" id="IPR051258">
    <property type="entry name" value="Diverse_Substrate_Transporter"/>
</dbReference>
<evidence type="ECO:0000256" key="5">
    <source>
        <dbReference type="ARBA" id="ARBA00023136"/>
    </source>
</evidence>
<dbReference type="EMBL" id="CP042914">
    <property type="protein sequence ID" value="QEG41788.1"/>
    <property type="molecule type" value="Genomic_DNA"/>
</dbReference>
<dbReference type="AlphaFoldDB" id="A0A5B9QRX0"/>
<comment type="subcellular location">
    <subcellularLocation>
        <location evidence="1">Cell membrane</location>
        <topology evidence="1">Multi-pass membrane protein</topology>
    </subcellularLocation>
</comment>
<evidence type="ECO:0000313" key="7">
    <source>
        <dbReference type="EMBL" id="QEG41788.1"/>
    </source>
</evidence>
<feature type="transmembrane region" description="Helical" evidence="6">
    <location>
        <begin position="107"/>
        <end position="131"/>
    </location>
</feature>
<keyword evidence="3 6" id="KW-0812">Transmembrane</keyword>
<dbReference type="Proteomes" id="UP000325286">
    <property type="component" value="Chromosome"/>
</dbReference>
<feature type="transmembrane region" description="Helical" evidence="6">
    <location>
        <begin position="161"/>
        <end position="183"/>
    </location>
</feature>
<keyword evidence="5 6" id="KW-0472">Membrane</keyword>
<sequence length="372" mass="40211">MAFCPALPLCRTLGDSLLMSSLPTLPSRRRAIAALVVVNAMWGSSFPIVKSMNLQIDQHFAVTEWTASHWLRGVSAAWVIGIRFAAALVLFLLLYRTTLRRVGLPHVLSGVAVGTLFFMGLLLQVVGLGTIPASRSGFLTSLAVVFTPLIGTLIRRRMPRVPVILAAVLALLGTAILTGLFVWDETGIGIAADARQKWTLGDSLTTLAALFFSGQILLVDQLGKRYDSVAFTPSMFASTALLAFAVFVIFSGQIPETSAGGWATLAMQPSFYGLMALLVVFPSLLAFVWMNKYQPSLSAGEAAVVYTMEPLFASFWAMCLPVWLSVWCLIDYQNERFSLPLVIGGTLVLAANVLALWEPGKAELPPRLNATA</sequence>
<feature type="transmembrane region" description="Helical" evidence="6">
    <location>
        <begin position="338"/>
        <end position="357"/>
    </location>
</feature>
<dbReference type="KEGG" id="rul:UC8_38140"/>
<dbReference type="PANTHER" id="PTHR42920:SF5">
    <property type="entry name" value="EAMA DOMAIN-CONTAINING PROTEIN"/>
    <property type="match status" value="1"/>
</dbReference>
<protein>
    <submittedName>
        <fullName evidence="7">EamA-like transporter family protein</fullName>
    </submittedName>
</protein>
<feature type="transmembrane region" description="Helical" evidence="6">
    <location>
        <begin position="311"/>
        <end position="332"/>
    </location>
</feature>
<organism evidence="7 8">
    <name type="scientific">Roseimaritima ulvae</name>
    <dbReference type="NCBI Taxonomy" id="980254"/>
    <lineage>
        <taxon>Bacteria</taxon>
        <taxon>Pseudomonadati</taxon>
        <taxon>Planctomycetota</taxon>
        <taxon>Planctomycetia</taxon>
        <taxon>Pirellulales</taxon>
        <taxon>Pirellulaceae</taxon>
        <taxon>Roseimaritima</taxon>
    </lineage>
</organism>
<dbReference type="PANTHER" id="PTHR42920">
    <property type="entry name" value="OS03G0707200 PROTEIN-RELATED"/>
    <property type="match status" value="1"/>
</dbReference>
<evidence type="ECO:0000256" key="1">
    <source>
        <dbReference type="ARBA" id="ARBA00004651"/>
    </source>
</evidence>
<name>A0A5B9QRX0_9BACT</name>
<feature type="transmembrane region" description="Helical" evidence="6">
    <location>
        <begin position="270"/>
        <end position="290"/>
    </location>
</feature>
<proteinExistence type="predicted"/>
<dbReference type="InterPro" id="IPR037185">
    <property type="entry name" value="EmrE-like"/>
</dbReference>
<feature type="transmembrane region" description="Helical" evidence="6">
    <location>
        <begin position="69"/>
        <end position="95"/>
    </location>
</feature>
<evidence type="ECO:0000256" key="2">
    <source>
        <dbReference type="ARBA" id="ARBA00022475"/>
    </source>
</evidence>
<accession>A0A5B9QRX0</accession>
<evidence type="ECO:0000313" key="8">
    <source>
        <dbReference type="Proteomes" id="UP000325286"/>
    </source>
</evidence>
<dbReference type="GO" id="GO:0005886">
    <property type="term" value="C:plasma membrane"/>
    <property type="evidence" value="ECO:0007669"/>
    <property type="project" value="UniProtKB-SubCell"/>
</dbReference>
<reference evidence="7 8" key="1">
    <citation type="submission" date="2019-08" db="EMBL/GenBank/DDBJ databases">
        <title>Deep-cultivation of Planctomycetes and their phenomic and genomic characterization uncovers novel biology.</title>
        <authorList>
            <person name="Wiegand S."/>
            <person name="Jogler M."/>
            <person name="Boedeker C."/>
            <person name="Pinto D."/>
            <person name="Vollmers J."/>
            <person name="Rivas-Marin E."/>
            <person name="Kohn T."/>
            <person name="Peeters S.H."/>
            <person name="Heuer A."/>
            <person name="Rast P."/>
            <person name="Oberbeckmann S."/>
            <person name="Bunk B."/>
            <person name="Jeske O."/>
            <person name="Meyerdierks A."/>
            <person name="Storesund J.E."/>
            <person name="Kallscheuer N."/>
            <person name="Luecker S."/>
            <person name="Lage O.M."/>
            <person name="Pohl T."/>
            <person name="Merkel B.J."/>
            <person name="Hornburger P."/>
            <person name="Mueller R.-W."/>
            <person name="Bruemmer F."/>
            <person name="Labrenz M."/>
            <person name="Spormann A.M."/>
            <person name="Op den Camp H."/>
            <person name="Overmann J."/>
            <person name="Amann R."/>
            <person name="Jetten M.S.M."/>
            <person name="Mascher T."/>
            <person name="Medema M.H."/>
            <person name="Devos D.P."/>
            <person name="Kaster A.-K."/>
            <person name="Ovreas L."/>
            <person name="Rohde M."/>
            <person name="Galperin M.Y."/>
            <person name="Jogler C."/>
        </authorList>
    </citation>
    <scope>NUCLEOTIDE SEQUENCE [LARGE SCALE GENOMIC DNA]</scope>
    <source>
        <strain evidence="7 8">UC8</strain>
    </source>
</reference>
<evidence type="ECO:0000256" key="4">
    <source>
        <dbReference type="ARBA" id="ARBA00022989"/>
    </source>
</evidence>
<dbReference type="SUPFAM" id="SSF103481">
    <property type="entry name" value="Multidrug resistance efflux transporter EmrE"/>
    <property type="match status" value="1"/>
</dbReference>
<feature type="transmembrane region" description="Helical" evidence="6">
    <location>
        <begin position="231"/>
        <end position="250"/>
    </location>
</feature>
<keyword evidence="4 6" id="KW-1133">Transmembrane helix</keyword>
<evidence type="ECO:0000256" key="6">
    <source>
        <dbReference type="SAM" id="Phobius"/>
    </source>
</evidence>
<keyword evidence="8" id="KW-1185">Reference proteome</keyword>
<keyword evidence="2" id="KW-1003">Cell membrane</keyword>
<evidence type="ECO:0000256" key="3">
    <source>
        <dbReference type="ARBA" id="ARBA00022692"/>
    </source>
</evidence>
<gene>
    <name evidence="7" type="ORF">UC8_38140</name>
</gene>
<feature type="transmembrane region" description="Helical" evidence="6">
    <location>
        <begin position="137"/>
        <end position="154"/>
    </location>
</feature>